<reference evidence="1" key="1">
    <citation type="submission" date="2021-08" db="EMBL/GenBank/DDBJ databases">
        <title>Flavobacterium sp. strain CC-SYL302.</title>
        <authorList>
            <person name="Lin S.-Y."/>
            <person name="Lee T.-H."/>
            <person name="Young C.-C."/>
        </authorList>
    </citation>
    <scope>NUCLEOTIDE SEQUENCE</scope>
    <source>
        <strain evidence="1">CC-SYL302</strain>
    </source>
</reference>
<protein>
    <recommendedName>
        <fullName evidence="3">Lipoprotein</fullName>
    </recommendedName>
</protein>
<dbReference type="PROSITE" id="PS51257">
    <property type="entry name" value="PROKAR_LIPOPROTEIN"/>
    <property type="match status" value="1"/>
</dbReference>
<keyword evidence="2" id="KW-1185">Reference proteome</keyword>
<dbReference type="EMBL" id="CP081495">
    <property type="protein sequence ID" value="UYW00317.1"/>
    <property type="molecule type" value="Genomic_DNA"/>
</dbReference>
<accession>A0ABY6LWI3</accession>
<dbReference type="RefSeq" id="WP_264431931.1">
    <property type="nucleotide sequence ID" value="NZ_CP081495.1"/>
</dbReference>
<gene>
    <name evidence="1" type="ORF">K5I29_06960</name>
</gene>
<proteinExistence type="predicted"/>
<sequence>MKKTIFLFLIVGLIASCNSKKEAEFTEESTNNAETEITTGTVLENTETEKDQFLVDETKTACETYYLTLLNSSKTFKKDTEGLDASIKQNGGTGLHVVVKKEGELIKYTVLETYADKNTVISTYFFNIKTQQLYEEDYIGATPEMLDFDKKLITKNNLDCDV</sequence>
<name>A0ABY6LWI3_9FLAO</name>
<evidence type="ECO:0000313" key="2">
    <source>
        <dbReference type="Proteomes" id="UP001163328"/>
    </source>
</evidence>
<evidence type="ECO:0008006" key="3">
    <source>
        <dbReference type="Google" id="ProtNLM"/>
    </source>
</evidence>
<evidence type="ECO:0000313" key="1">
    <source>
        <dbReference type="EMBL" id="UYW00317.1"/>
    </source>
</evidence>
<dbReference type="Proteomes" id="UP001163328">
    <property type="component" value="Chromosome"/>
</dbReference>
<organism evidence="1 2">
    <name type="scientific">Flavobacterium agricola</name>
    <dbReference type="NCBI Taxonomy" id="2870839"/>
    <lineage>
        <taxon>Bacteria</taxon>
        <taxon>Pseudomonadati</taxon>
        <taxon>Bacteroidota</taxon>
        <taxon>Flavobacteriia</taxon>
        <taxon>Flavobacteriales</taxon>
        <taxon>Flavobacteriaceae</taxon>
        <taxon>Flavobacterium</taxon>
    </lineage>
</organism>